<dbReference type="EMBL" id="JACJTE010000092">
    <property type="protein sequence ID" value="MBD2565529.1"/>
    <property type="molecule type" value="Genomic_DNA"/>
</dbReference>
<dbReference type="Pfam" id="PF12770">
    <property type="entry name" value="CHAT"/>
    <property type="match status" value="1"/>
</dbReference>
<dbReference type="SMART" id="SM00028">
    <property type="entry name" value="TPR"/>
    <property type="match status" value="3"/>
</dbReference>
<dbReference type="RefSeq" id="WP_190901091.1">
    <property type="nucleotide sequence ID" value="NZ_JACJTE010000092.1"/>
</dbReference>
<evidence type="ECO:0000259" key="2">
    <source>
        <dbReference type="Pfam" id="PF12770"/>
    </source>
</evidence>
<feature type="repeat" description="TPR" evidence="1">
    <location>
        <begin position="390"/>
        <end position="423"/>
    </location>
</feature>
<evidence type="ECO:0000313" key="3">
    <source>
        <dbReference type="EMBL" id="MBD2565529.1"/>
    </source>
</evidence>
<name>A0ABR8F717_NOSLI</name>
<sequence>MLKYRYWFKYLLLVILGLSIVITQPSFILAQEVNKATQQQKQAQLLTQKGYDQLNQGQAASALETWQKATIIYRQLNDQKLLTKSLINENIALQTLGLYPRACNTLLSALKLNANTSLCANTPQQPTEYMEKMLTAAINKQTTSPLNLLGLHNLGEVLRRLGKLDESKKVLSEILSAAKFIPSIDTSGILLSLGSTKQDIYKQARNQYSEIEEPISQKQFVTFIQQQVLESLDIYQQVISTSNAPKEIKLQAQLHRLSLLVDFDQWLVVESNSGNTKLASLRTLITQQIQPSVALLLENNSVFSQLPTSYSVYAKLNFAKSLNKIPGQQFHSLAIEYAESALEKAKSTNSQRLQSESFGTLGKLKLERSQPYFEQALGLAQSVQAWDLAYQWQHELGILYKEQGKYKEALQAYSAAIENVTQVRNNLLSNNTNLQFSFKEKVEPLYREYMRLLLTDYNPNLERIIQTNERLQIAKLENYLQCGKLNLVALNDLKNLDSIPSVIHIIDLGNSIEVVVQSPDKSVHHHSVAPKLVKFHADHLLQTLQDQNFANTKIQVILDYSQALYNLLVAPIKKYLPLDGTLVFTLDTSFQSLPMGLLHDGKDYLLKHYNIAETLGSKVRQPKLLLRKQLRALIAGLSKSSPSFKAANAPSYLTELPSVVEEIANVKEQTNSSLSLLNEEFTYKRFIKEVSRETFPIIHLTTHAQFNSVPQLTMFFSWDKPINLLEFDSLLKQKNQINEDAIELLVLSGCETAKGNKRSALGIAGIAAQGGARSTVATLWRVDDKSTAMLMKEFYKELKDGKTKTEALRLAQLSLLSNPDYSHPYYWAGFLLIGGWL</sequence>
<keyword evidence="4" id="KW-1185">Reference proteome</keyword>
<reference evidence="3 4" key="1">
    <citation type="journal article" date="2020" name="ISME J.">
        <title>Comparative genomics reveals insights into cyanobacterial evolution and habitat adaptation.</title>
        <authorList>
            <person name="Chen M.Y."/>
            <person name="Teng W.K."/>
            <person name="Zhao L."/>
            <person name="Hu C.X."/>
            <person name="Zhou Y.K."/>
            <person name="Han B.P."/>
            <person name="Song L.R."/>
            <person name="Shu W.S."/>
        </authorList>
    </citation>
    <scope>NUCLEOTIDE SEQUENCE [LARGE SCALE GENOMIC DNA]</scope>
    <source>
        <strain evidence="3 4">FACHB-391</strain>
    </source>
</reference>
<dbReference type="InterPro" id="IPR011990">
    <property type="entry name" value="TPR-like_helical_dom_sf"/>
</dbReference>
<evidence type="ECO:0000313" key="4">
    <source>
        <dbReference type="Proteomes" id="UP000604661"/>
    </source>
</evidence>
<gene>
    <name evidence="3" type="ORF">H6G95_34195</name>
</gene>
<dbReference type="PROSITE" id="PS50005">
    <property type="entry name" value="TPR"/>
    <property type="match status" value="1"/>
</dbReference>
<protein>
    <submittedName>
        <fullName evidence="3">CHAT domain-containing protein</fullName>
    </submittedName>
</protein>
<keyword evidence="1" id="KW-0802">TPR repeat</keyword>
<organism evidence="3 4">
    <name type="scientific">Nostoc linckia FACHB-391</name>
    <dbReference type="NCBI Taxonomy" id="2692906"/>
    <lineage>
        <taxon>Bacteria</taxon>
        <taxon>Bacillati</taxon>
        <taxon>Cyanobacteriota</taxon>
        <taxon>Cyanophyceae</taxon>
        <taxon>Nostocales</taxon>
        <taxon>Nostocaceae</taxon>
        <taxon>Nostoc</taxon>
    </lineage>
</organism>
<dbReference type="Gene3D" id="1.25.40.10">
    <property type="entry name" value="Tetratricopeptide repeat domain"/>
    <property type="match status" value="2"/>
</dbReference>
<dbReference type="InterPro" id="IPR024983">
    <property type="entry name" value="CHAT_dom"/>
</dbReference>
<proteinExistence type="predicted"/>
<dbReference type="SUPFAM" id="SSF48452">
    <property type="entry name" value="TPR-like"/>
    <property type="match status" value="2"/>
</dbReference>
<dbReference type="InterPro" id="IPR019734">
    <property type="entry name" value="TPR_rpt"/>
</dbReference>
<dbReference type="PANTHER" id="PTHR10098">
    <property type="entry name" value="RAPSYN-RELATED"/>
    <property type="match status" value="1"/>
</dbReference>
<evidence type="ECO:0000256" key="1">
    <source>
        <dbReference type="PROSITE-ProRule" id="PRU00339"/>
    </source>
</evidence>
<dbReference type="PANTHER" id="PTHR10098:SF112">
    <property type="entry name" value="SLR0380 PROTEIN"/>
    <property type="match status" value="1"/>
</dbReference>
<comment type="caution">
    <text evidence="3">The sequence shown here is derived from an EMBL/GenBank/DDBJ whole genome shotgun (WGS) entry which is preliminary data.</text>
</comment>
<feature type="domain" description="CHAT" evidence="2">
    <location>
        <begin position="560"/>
        <end position="834"/>
    </location>
</feature>
<dbReference type="Proteomes" id="UP000604661">
    <property type="component" value="Unassembled WGS sequence"/>
</dbReference>
<accession>A0ABR8F717</accession>